<dbReference type="EMBL" id="WHVB01000033">
    <property type="protein sequence ID" value="KAF8468124.1"/>
    <property type="molecule type" value="Genomic_DNA"/>
</dbReference>
<name>A0A9P5JWA5_9AGAM</name>
<sequence length="586" mass="64344">MSSNLAHLLNLDEEFVAACLAIPDQVRNQSPISPTDTLVSPTASSFKPSLSATDDVVSVATRLTENYPNAYRDFYGSGTPCVFKSGPDWHVRKGPQAQGIEREARPVYRHAIGPTWLSIGECIYHGLDSIGVKWTSINPLAYADAGEAKPFCSLILSIGVKPYSLLYEAAVDAATVVKNILAEAGFPAIEVAFVESVVTRSVAAGPKLLSFDPLLDDVPDLRKPFTTTLGLSIAPLKYPHLEGTAALYFRLDKDNKRTAILTCAHVARPPPVYANTGMTRRNPSQAREEFVALGNGGYNNAVKAMMSTIRDLLRSIDAWNDVLGRLGEPVGGEDIKVTERRKEYVELVVNAKKKIEKVNAIHGEVTKRRTTPDQRVVGFVLHSEKIEVSVEPYGFTKDWALIELYEEKIDWPSFKGNKVYVGGNLSIADFGNTMFPQPVDQANYHYPRDGLLQAYGVVQDDEIRDPQHLDVHGETCLLVVKNGLTTGTTVGRANGLESFTRTYDDHGIQQTSIEIAVLPYDKTRGKFSDAGDSGSIVLARDGRILGILTGGAGPTDETDITYITPYWWIEQQIKAKYPGCFLYDVV</sequence>
<comment type="caution">
    <text evidence="1">The sequence shown here is derived from an EMBL/GenBank/DDBJ whole genome shotgun (WGS) entry which is preliminary data.</text>
</comment>
<proteinExistence type="predicted"/>
<accession>A0A9P5JWA5</accession>
<gene>
    <name evidence="1" type="ORF">DFH94DRAFT_777233</name>
</gene>
<evidence type="ECO:0000313" key="2">
    <source>
        <dbReference type="Proteomes" id="UP000759537"/>
    </source>
</evidence>
<dbReference type="Proteomes" id="UP000759537">
    <property type="component" value="Unassembled WGS sequence"/>
</dbReference>
<dbReference type="InterPro" id="IPR009003">
    <property type="entry name" value="Peptidase_S1_PA"/>
</dbReference>
<protein>
    <submittedName>
        <fullName evidence="1">Uncharacterized protein</fullName>
    </submittedName>
</protein>
<dbReference type="AlphaFoldDB" id="A0A9P5JWA5"/>
<reference evidence="1" key="2">
    <citation type="journal article" date="2020" name="Nat. Commun.">
        <title>Large-scale genome sequencing of mycorrhizal fungi provides insights into the early evolution of symbiotic traits.</title>
        <authorList>
            <person name="Miyauchi S."/>
            <person name="Kiss E."/>
            <person name="Kuo A."/>
            <person name="Drula E."/>
            <person name="Kohler A."/>
            <person name="Sanchez-Garcia M."/>
            <person name="Morin E."/>
            <person name="Andreopoulos B."/>
            <person name="Barry K.W."/>
            <person name="Bonito G."/>
            <person name="Buee M."/>
            <person name="Carver A."/>
            <person name="Chen C."/>
            <person name="Cichocki N."/>
            <person name="Clum A."/>
            <person name="Culley D."/>
            <person name="Crous P.W."/>
            <person name="Fauchery L."/>
            <person name="Girlanda M."/>
            <person name="Hayes R.D."/>
            <person name="Keri Z."/>
            <person name="LaButti K."/>
            <person name="Lipzen A."/>
            <person name="Lombard V."/>
            <person name="Magnuson J."/>
            <person name="Maillard F."/>
            <person name="Murat C."/>
            <person name="Nolan M."/>
            <person name="Ohm R.A."/>
            <person name="Pangilinan J."/>
            <person name="Pereira M.F."/>
            <person name="Perotto S."/>
            <person name="Peter M."/>
            <person name="Pfister S."/>
            <person name="Riley R."/>
            <person name="Sitrit Y."/>
            <person name="Stielow J.B."/>
            <person name="Szollosi G."/>
            <person name="Zifcakova L."/>
            <person name="Stursova M."/>
            <person name="Spatafora J.W."/>
            <person name="Tedersoo L."/>
            <person name="Vaario L.M."/>
            <person name="Yamada A."/>
            <person name="Yan M."/>
            <person name="Wang P."/>
            <person name="Xu J."/>
            <person name="Bruns T."/>
            <person name="Baldrian P."/>
            <person name="Vilgalys R."/>
            <person name="Dunand C."/>
            <person name="Henrissat B."/>
            <person name="Grigoriev I.V."/>
            <person name="Hibbett D."/>
            <person name="Nagy L.G."/>
            <person name="Martin F.M."/>
        </authorList>
    </citation>
    <scope>NUCLEOTIDE SEQUENCE</scope>
    <source>
        <strain evidence="1">Prilba</strain>
    </source>
</reference>
<reference evidence="1" key="1">
    <citation type="submission" date="2019-10" db="EMBL/GenBank/DDBJ databases">
        <authorList>
            <consortium name="DOE Joint Genome Institute"/>
            <person name="Kuo A."/>
            <person name="Miyauchi S."/>
            <person name="Kiss E."/>
            <person name="Drula E."/>
            <person name="Kohler A."/>
            <person name="Sanchez-Garcia M."/>
            <person name="Andreopoulos B."/>
            <person name="Barry K.W."/>
            <person name="Bonito G."/>
            <person name="Buee M."/>
            <person name="Carver A."/>
            <person name="Chen C."/>
            <person name="Cichocki N."/>
            <person name="Clum A."/>
            <person name="Culley D."/>
            <person name="Crous P.W."/>
            <person name="Fauchery L."/>
            <person name="Girlanda M."/>
            <person name="Hayes R."/>
            <person name="Keri Z."/>
            <person name="LaButti K."/>
            <person name="Lipzen A."/>
            <person name="Lombard V."/>
            <person name="Magnuson J."/>
            <person name="Maillard F."/>
            <person name="Morin E."/>
            <person name="Murat C."/>
            <person name="Nolan M."/>
            <person name="Ohm R."/>
            <person name="Pangilinan J."/>
            <person name="Pereira M."/>
            <person name="Perotto S."/>
            <person name="Peter M."/>
            <person name="Riley R."/>
            <person name="Sitrit Y."/>
            <person name="Stielow B."/>
            <person name="Szollosi G."/>
            <person name="Zifcakova L."/>
            <person name="Stursova M."/>
            <person name="Spatafora J.W."/>
            <person name="Tedersoo L."/>
            <person name="Vaario L.-M."/>
            <person name="Yamada A."/>
            <person name="Yan M."/>
            <person name="Wang P."/>
            <person name="Xu J."/>
            <person name="Bruns T."/>
            <person name="Baldrian P."/>
            <person name="Vilgalys R."/>
            <person name="Henrissat B."/>
            <person name="Grigoriev I.V."/>
            <person name="Hibbett D."/>
            <person name="Nagy L.G."/>
            <person name="Martin F.M."/>
        </authorList>
    </citation>
    <scope>NUCLEOTIDE SEQUENCE</scope>
    <source>
        <strain evidence="1">Prilba</strain>
    </source>
</reference>
<dbReference type="OrthoDB" id="5424209at2759"/>
<organism evidence="1 2">
    <name type="scientific">Russula ochroleuca</name>
    <dbReference type="NCBI Taxonomy" id="152965"/>
    <lineage>
        <taxon>Eukaryota</taxon>
        <taxon>Fungi</taxon>
        <taxon>Dikarya</taxon>
        <taxon>Basidiomycota</taxon>
        <taxon>Agaricomycotina</taxon>
        <taxon>Agaricomycetes</taxon>
        <taxon>Russulales</taxon>
        <taxon>Russulaceae</taxon>
        <taxon>Russula</taxon>
    </lineage>
</organism>
<evidence type="ECO:0000313" key="1">
    <source>
        <dbReference type="EMBL" id="KAF8468124.1"/>
    </source>
</evidence>
<dbReference type="SUPFAM" id="SSF50494">
    <property type="entry name" value="Trypsin-like serine proteases"/>
    <property type="match status" value="1"/>
</dbReference>
<keyword evidence="2" id="KW-1185">Reference proteome</keyword>